<feature type="transmembrane region" description="Helical" evidence="1">
    <location>
        <begin position="95"/>
        <end position="116"/>
    </location>
</feature>
<protein>
    <submittedName>
        <fullName evidence="2">Uncharacterized protein</fullName>
    </submittedName>
</protein>
<keyword evidence="1" id="KW-1133">Transmembrane helix</keyword>
<dbReference type="STRING" id="1244108.SAMN05444004_101245"/>
<keyword evidence="1" id="KW-0812">Transmembrane</keyword>
<evidence type="ECO:0000313" key="3">
    <source>
        <dbReference type="Proteomes" id="UP000198914"/>
    </source>
</evidence>
<dbReference type="EMBL" id="FNPX01000001">
    <property type="protein sequence ID" value="SDY36362.1"/>
    <property type="molecule type" value="Genomic_DNA"/>
</dbReference>
<gene>
    <name evidence="2" type="ORF">SAMN05444004_101245</name>
</gene>
<proteinExistence type="predicted"/>
<feature type="transmembrane region" description="Helical" evidence="1">
    <location>
        <begin position="37"/>
        <end position="58"/>
    </location>
</feature>
<evidence type="ECO:0000256" key="1">
    <source>
        <dbReference type="SAM" id="Phobius"/>
    </source>
</evidence>
<dbReference type="RefSeq" id="WP_139176525.1">
    <property type="nucleotide sequence ID" value="NZ_FNPX01000001.1"/>
</dbReference>
<dbReference type="OrthoDB" id="7865775at2"/>
<evidence type="ECO:0000313" key="2">
    <source>
        <dbReference type="EMBL" id="SDY36362.1"/>
    </source>
</evidence>
<name>A0A1H3J8X9_9RHOB</name>
<reference evidence="3" key="1">
    <citation type="submission" date="2016-10" db="EMBL/GenBank/DDBJ databases">
        <authorList>
            <person name="Varghese N."/>
            <person name="Submissions S."/>
        </authorList>
    </citation>
    <scope>NUCLEOTIDE SEQUENCE [LARGE SCALE GENOMIC DNA]</scope>
    <source>
        <strain evidence="3">DSM 100420</strain>
    </source>
</reference>
<accession>A0A1H3J8X9</accession>
<keyword evidence="3" id="KW-1185">Reference proteome</keyword>
<dbReference type="Proteomes" id="UP000198914">
    <property type="component" value="Unassembled WGS sequence"/>
</dbReference>
<organism evidence="2 3">
    <name type="scientific">Jannaschia faecimaris</name>
    <dbReference type="NCBI Taxonomy" id="1244108"/>
    <lineage>
        <taxon>Bacteria</taxon>
        <taxon>Pseudomonadati</taxon>
        <taxon>Pseudomonadota</taxon>
        <taxon>Alphaproteobacteria</taxon>
        <taxon>Rhodobacterales</taxon>
        <taxon>Roseobacteraceae</taxon>
        <taxon>Jannaschia</taxon>
    </lineage>
</organism>
<sequence>MIRTLARQTWLHVAAGAALMGGWAAFANRGHPTSEMVQAAVVQGLMSGLLTAVLKIVADHLLRILPHWTLAAGIALLISGTMLVKVHLMAGTPELGATVVVPLLVSGSYVFLYCFLRQRGPHG</sequence>
<feature type="transmembrane region" description="Helical" evidence="1">
    <location>
        <begin position="70"/>
        <end position="89"/>
    </location>
</feature>
<dbReference type="AlphaFoldDB" id="A0A1H3J8X9"/>
<keyword evidence="1" id="KW-0472">Membrane</keyword>